<dbReference type="CDD" id="cd00342">
    <property type="entry name" value="gram_neg_porins"/>
    <property type="match status" value="1"/>
</dbReference>
<comment type="subcellular location">
    <subcellularLocation>
        <location evidence="1">Cell outer membrane</location>
        <topology evidence="1">Multi-pass membrane protein</topology>
    </subcellularLocation>
</comment>
<evidence type="ECO:0000256" key="3">
    <source>
        <dbReference type="ARBA" id="ARBA00022448"/>
    </source>
</evidence>
<organism evidence="13 14">
    <name type="scientific">Ideonella lacteola</name>
    <dbReference type="NCBI Taxonomy" id="2984193"/>
    <lineage>
        <taxon>Bacteria</taxon>
        <taxon>Pseudomonadati</taxon>
        <taxon>Pseudomonadota</taxon>
        <taxon>Betaproteobacteria</taxon>
        <taxon>Burkholderiales</taxon>
        <taxon>Sphaerotilaceae</taxon>
        <taxon>Ideonella</taxon>
    </lineage>
</organism>
<dbReference type="EMBL" id="JBBUTG010000021">
    <property type="protein sequence ID" value="MEK8033783.1"/>
    <property type="molecule type" value="Genomic_DNA"/>
</dbReference>
<evidence type="ECO:0000256" key="9">
    <source>
        <dbReference type="ARBA" id="ARBA00023136"/>
    </source>
</evidence>
<dbReference type="SUPFAM" id="SSF56935">
    <property type="entry name" value="Porins"/>
    <property type="match status" value="1"/>
</dbReference>
<dbReference type="Gene3D" id="2.40.160.10">
    <property type="entry name" value="Porin"/>
    <property type="match status" value="1"/>
</dbReference>
<accession>A0ABU9BWG6</accession>
<gene>
    <name evidence="13" type="ORF">AACH06_23415</name>
</gene>
<dbReference type="Pfam" id="PF13609">
    <property type="entry name" value="Porin_4"/>
    <property type="match status" value="1"/>
</dbReference>
<feature type="chain" id="PRO_5045727355" evidence="11">
    <location>
        <begin position="31"/>
        <end position="341"/>
    </location>
</feature>
<evidence type="ECO:0000256" key="6">
    <source>
        <dbReference type="ARBA" id="ARBA00022729"/>
    </source>
</evidence>
<evidence type="ECO:0000313" key="14">
    <source>
        <dbReference type="Proteomes" id="UP001371218"/>
    </source>
</evidence>
<feature type="signal peptide" evidence="11">
    <location>
        <begin position="1"/>
        <end position="30"/>
    </location>
</feature>
<evidence type="ECO:0000256" key="1">
    <source>
        <dbReference type="ARBA" id="ARBA00004571"/>
    </source>
</evidence>
<keyword evidence="3" id="KW-0813">Transport</keyword>
<keyword evidence="7" id="KW-0406">Ion transport</keyword>
<dbReference type="InterPro" id="IPR033900">
    <property type="entry name" value="Gram_neg_porin_domain"/>
</dbReference>
<dbReference type="PANTHER" id="PTHR34501">
    <property type="entry name" value="PROTEIN YDDL-RELATED"/>
    <property type="match status" value="1"/>
</dbReference>
<evidence type="ECO:0000256" key="8">
    <source>
        <dbReference type="ARBA" id="ARBA00023114"/>
    </source>
</evidence>
<evidence type="ECO:0000256" key="5">
    <source>
        <dbReference type="ARBA" id="ARBA00022692"/>
    </source>
</evidence>
<evidence type="ECO:0000259" key="12">
    <source>
        <dbReference type="Pfam" id="PF13609"/>
    </source>
</evidence>
<evidence type="ECO:0000256" key="11">
    <source>
        <dbReference type="SAM" id="SignalP"/>
    </source>
</evidence>
<dbReference type="RefSeq" id="WP_341428207.1">
    <property type="nucleotide sequence ID" value="NZ_JBBUTG010000021.1"/>
</dbReference>
<keyword evidence="6 11" id="KW-0732">Signal</keyword>
<evidence type="ECO:0000256" key="10">
    <source>
        <dbReference type="ARBA" id="ARBA00023237"/>
    </source>
</evidence>
<dbReference type="PANTHER" id="PTHR34501:SF9">
    <property type="entry name" value="MAJOR OUTER MEMBRANE PROTEIN P.IA"/>
    <property type="match status" value="1"/>
</dbReference>
<evidence type="ECO:0000256" key="7">
    <source>
        <dbReference type="ARBA" id="ARBA00023065"/>
    </source>
</evidence>
<keyword evidence="4" id="KW-1134">Transmembrane beta strand</keyword>
<sequence length="341" mass="37225">MQTLSMPHALKTRFLWLAMAQVAPAMAVHAQDVQVYGQLRLSANRIESASDRIHELRDNASRLGFRGSEALGGDLSALFGLEMGLEADTGGVADPLYRHSYVGLRHSVGTLAIGRLDSANPTGSPLYSQVTAIVSFAPNDAGATAIGTSILNARNRVSNAIGFRSGPWAQLEWMGRAYLRGAGTADDPEQSARSIDLGLLYRSGPLTAAAGYGKDDRAGGLRPNEFDDKWQIGVRYALGAVVPYAMGGVDRFHSDGTRRRSVDYWLGGAEFIHGPHSVVFNLMQRDVQSSLTGIRRRQQLAYIYRLSQRTQWQVFIDNDGVDSSRDKVRVQALGTGMRHDF</sequence>
<dbReference type="InterPro" id="IPR023614">
    <property type="entry name" value="Porin_dom_sf"/>
</dbReference>
<feature type="domain" description="Porin" evidence="12">
    <location>
        <begin position="22"/>
        <end position="319"/>
    </location>
</feature>
<evidence type="ECO:0000256" key="2">
    <source>
        <dbReference type="ARBA" id="ARBA00011233"/>
    </source>
</evidence>
<protein>
    <submittedName>
        <fullName evidence="13">Porin</fullName>
    </submittedName>
</protein>
<keyword evidence="8" id="KW-0626">Porin</keyword>
<evidence type="ECO:0000256" key="4">
    <source>
        <dbReference type="ARBA" id="ARBA00022452"/>
    </source>
</evidence>
<keyword evidence="14" id="KW-1185">Reference proteome</keyword>
<name>A0ABU9BWG6_9BURK</name>
<comment type="subunit">
    <text evidence="2">Homotrimer.</text>
</comment>
<reference evidence="13 14" key="1">
    <citation type="submission" date="2024-04" db="EMBL/GenBank/DDBJ databases">
        <title>Novel species of the genus Ideonella isolated from streams.</title>
        <authorList>
            <person name="Lu H."/>
        </authorList>
    </citation>
    <scope>NUCLEOTIDE SEQUENCE [LARGE SCALE GENOMIC DNA]</scope>
    <source>
        <strain evidence="13 14">DXS29W</strain>
    </source>
</reference>
<evidence type="ECO:0000313" key="13">
    <source>
        <dbReference type="EMBL" id="MEK8033783.1"/>
    </source>
</evidence>
<dbReference type="Proteomes" id="UP001371218">
    <property type="component" value="Unassembled WGS sequence"/>
</dbReference>
<keyword evidence="9" id="KW-0472">Membrane</keyword>
<comment type="caution">
    <text evidence="13">The sequence shown here is derived from an EMBL/GenBank/DDBJ whole genome shotgun (WGS) entry which is preliminary data.</text>
</comment>
<proteinExistence type="predicted"/>
<keyword evidence="10" id="KW-0998">Cell outer membrane</keyword>
<dbReference type="InterPro" id="IPR050298">
    <property type="entry name" value="Gram-neg_bact_OMP"/>
</dbReference>
<keyword evidence="5" id="KW-0812">Transmembrane</keyword>